<dbReference type="PROSITE" id="PS51257">
    <property type="entry name" value="PROKAR_LIPOPROTEIN"/>
    <property type="match status" value="1"/>
</dbReference>
<evidence type="ECO:0000313" key="1">
    <source>
        <dbReference type="EMBL" id="TXF91551.1"/>
    </source>
</evidence>
<dbReference type="EMBL" id="VOXD01000002">
    <property type="protein sequence ID" value="TXF91551.1"/>
    <property type="molecule type" value="Genomic_DNA"/>
</dbReference>
<gene>
    <name evidence="1" type="ORF">FUA23_02305</name>
</gene>
<evidence type="ECO:0008006" key="3">
    <source>
        <dbReference type="Google" id="ProtNLM"/>
    </source>
</evidence>
<protein>
    <recommendedName>
        <fullName evidence="3">Lipoprotein</fullName>
    </recommendedName>
</protein>
<dbReference type="OrthoDB" id="820612at2"/>
<name>A0A5C7FTV7_9BACT</name>
<evidence type="ECO:0000313" key="2">
    <source>
        <dbReference type="Proteomes" id="UP000321907"/>
    </source>
</evidence>
<keyword evidence="2" id="KW-1185">Reference proteome</keyword>
<organism evidence="1 2">
    <name type="scientific">Neolewinella aurantiaca</name>
    <dbReference type="NCBI Taxonomy" id="2602767"/>
    <lineage>
        <taxon>Bacteria</taxon>
        <taxon>Pseudomonadati</taxon>
        <taxon>Bacteroidota</taxon>
        <taxon>Saprospiria</taxon>
        <taxon>Saprospirales</taxon>
        <taxon>Lewinellaceae</taxon>
        <taxon>Neolewinella</taxon>
    </lineage>
</organism>
<proteinExistence type="predicted"/>
<dbReference type="AlphaFoldDB" id="A0A5C7FTV7"/>
<comment type="caution">
    <text evidence="1">The sequence shown here is derived from an EMBL/GenBank/DDBJ whole genome shotgun (WGS) entry which is preliminary data.</text>
</comment>
<reference evidence="1 2" key="1">
    <citation type="submission" date="2019-08" db="EMBL/GenBank/DDBJ databases">
        <title>Lewinella sp. strain SSH13 Genome sequencing and assembly.</title>
        <authorList>
            <person name="Kim I."/>
        </authorList>
    </citation>
    <scope>NUCLEOTIDE SEQUENCE [LARGE SCALE GENOMIC DNA]</scope>
    <source>
        <strain evidence="1 2">SSH13</strain>
    </source>
</reference>
<dbReference type="Proteomes" id="UP000321907">
    <property type="component" value="Unassembled WGS sequence"/>
</dbReference>
<dbReference type="RefSeq" id="WP_147929091.1">
    <property type="nucleotide sequence ID" value="NZ_VOXD01000002.1"/>
</dbReference>
<accession>A0A5C7FTV7</accession>
<sequence length="328" mass="34776">MLKKVLFLLAAVSVLVTGCKDDELAPTVTQDTLLFGAFPFLNELKTAEFDLADLSGSAYEMDVYFVDNAGGQNVGQYNVYVSFDDNNPDGGDLSTGRALFKSYGPSDFAPLGDKGNLGLTVRIPFSEVAAFVGASNADDVISGDRFQFSTEIVHVDGRVFSSGNSTPAITNAFGGIFDFNVNATCPLPDDFFVGTYALSYDEVYDEFDLFGGGTFVQALGDLSGVTVDLTTVAGSTTRRNFLLGERLWLPTYGFDVGSPTLEFACDVVTSSNVTNSASCGDGPIGAIQTGTASFDLTDDSTITIGYNDFATGGCLGETKFFSIVFTKQ</sequence>